<comment type="caution">
    <text evidence="2">The sequence shown here is derived from an EMBL/GenBank/DDBJ whole genome shotgun (WGS) entry which is preliminary data.</text>
</comment>
<evidence type="ECO:0000256" key="1">
    <source>
        <dbReference type="SAM" id="Phobius"/>
    </source>
</evidence>
<sequence>MKEIIKEILSPLAPLTRWQKAKVWAVMVSFALFIMGADSDPLGLGILFVLFALSVALAWKELKAINR</sequence>
<proteinExistence type="predicted"/>
<dbReference type="AlphaFoldDB" id="A0A0A2F213"/>
<keyword evidence="1" id="KW-1133">Transmembrane helix</keyword>
<reference evidence="2 3" key="1">
    <citation type="submission" date="2014-08" db="EMBL/GenBank/DDBJ databases">
        <title>Porphyromonas gulae strain:COT-052_OH1451 Genome sequencing.</title>
        <authorList>
            <person name="Wallis C."/>
            <person name="Deusch O."/>
            <person name="O'Flynn C."/>
            <person name="Davis I."/>
            <person name="Jospin G."/>
            <person name="Darling A.E."/>
            <person name="Coil D.A."/>
            <person name="Alexiev A."/>
            <person name="Horsfall A."/>
            <person name="Kirkwood N."/>
            <person name="Harris S."/>
            <person name="Eisen J.A."/>
        </authorList>
    </citation>
    <scope>NUCLEOTIDE SEQUENCE [LARGE SCALE GENOMIC DNA]</scope>
    <source>
        <strain evidence="3">COT-052 OH1451</strain>
    </source>
</reference>
<organism evidence="2 3">
    <name type="scientific">Porphyromonas gulae</name>
    <dbReference type="NCBI Taxonomy" id="111105"/>
    <lineage>
        <taxon>Bacteria</taxon>
        <taxon>Pseudomonadati</taxon>
        <taxon>Bacteroidota</taxon>
        <taxon>Bacteroidia</taxon>
        <taxon>Bacteroidales</taxon>
        <taxon>Porphyromonadaceae</taxon>
        <taxon>Porphyromonas</taxon>
    </lineage>
</organism>
<keyword evidence="1" id="KW-0472">Membrane</keyword>
<dbReference type="RefSeq" id="WP_039421364.1">
    <property type="nucleotide sequence ID" value="NZ_JRAI01000061.1"/>
</dbReference>
<name>A0A0A2F213_9PORP</name>
<evidence type="ECO:0000313" key="2">
    <source>
        <dbReference type="EMBL" id="KGN85056.1"/>
    </source>
</evidence>
<protein>
    <submittedName>
        <fullName evidence="2">Uncharacterized protein</fullName>
    </submittedName>
</protein>
<dbReference type="EMBL" id="JRAI01000061">
    <property type="protein sequence ID" value="KGN85056.1"/>
    <property type="molecule type" value="Genomic_DNA"/>
</dbReference>
<dbReference type="Proteomes" id="UP000030130">
    <property type="component" value="Unassembled WGS sequence"/>
</dbReference>
<gene>
    <name evidence="2" type="ORF">HR08_07050</name>
</gene>
<feature type="transmembrane region" description="Helical" evidence="1">
    <location>
        <begin position="43"/>
        <end position="59"/>
    </location>
</feature>
<feature type="transmembrane region" description="Helical" evidence="1">
    <location>
        <begin position="21"/>
        <end position="37"/>
    </location>
</feature>
<accession>A0A0A2F213</accession>
<keyword evidence="1" id="KW-0812">Transmembrane</keyword>
<evidence type="ECO:0000313" key="3">
    <source>
        <dbReference type="Proteomes" id="UP000030130"/>
    </source>
</evidence>